<name>A0ABD7RG91_BACCE</name>
<proteinExistence type="predicted"/>
<organism evidence="1 2">
    <name type="scientific">Bacillus cereus</name>
    <dbReference type="NCBI Taxonomy" id="1396"/>
    <lineage>
        <taxon>Bacteria</taxon>
        <taxon>Bacillati</taxon>
        <taxon>Bacillota</taxon>
        <taxon>Bacilli</taxon>
        <taxon>Bacillales</taxon>
        <taxon>Bacillaceae</taxon>
        <taxon>Bacillus</taxon>
        <taxon>Bacillus cereus group</taxon>
    </lineage>
</organism>
<sequence length="313" mass="36614">MSFKADVLRVLIASPSDVENERNEIEEAIFKWNIQYAEQMNVVLLPSRWEEDVVPTYRGDDPQQIINEQMVNKCDILVGVFWTKLGSPTVNHSSGTLEEINIFIEQGKEVMVYFVDKSVPRAGINYEELKMVDEYKRNYGKKGIYSPYNVGNIAKHLFKKVEEYREKCKRENEIAKDTISKSNQDLQNADTISLEQLIDSNEITPSEILMLGFILDTENRVFGYRWKEKETIENIKRWEESNSLNCELWRKYTTVITNFSDRGLIKVRECTSDGNPRLYEMPLDIFNQLRQLPQYSKLIISNVVDAYVFELPF</sequence>
<accession>A0ABD7RG91</accession>
<protein>
    <submittedName>
        <fullName evidence="1">DUF4062 domain-containing protein</fullName>
    </submittedName>
</protein>
<dbReference type="EMBL" id="VDDR01000004">
    <property type="protein sequence ID" value="TNB99960.1"/>
    <property type="molecule type" value="Genomic_DNA"/>
</dbReference>
<reference evidence="1 2" key="1">
    <citation type="submission" date="2019-06" db="EMBL/GenBank/DDBJ databases">
        <title>Biocontrol Bacillus strains from Vietnam.</title>
        <authorList>
            <person name="Borriss R."/>
            <person name="Lasch P."/>
            <person name="Thanh Tam L.T."/>
        </authorList>
    </citation>
    <scope>NUCLEOTIDE SEQUENCE [LARGE SCALE GENOMIC DNA]</scope>
    <source>
        <strain evidence="1 2">A8</strain>
    </source>
</reference>
<dbReference type="AlphaFoldDB" id="A0ABD7RG91"/>
<evidence type="ECO:0000313" key="1">
    <source>
        <dbReference type="EMBL" id="TNB99960.1"/>
    </source>
</evidence>
<dbReference type="Proteomes" id="UP000309400">
    <property type="component" value="Unassembled WGS sequence"/>
</dbReference>
<gene>
    <name evidence="1" type="ORF">FHG65_10445</name>
</gene>
<comment type="caution">
    <text evidence="1">The sequence shown here is derived from an EMBL/GenBank/DDBJ whole genome shotgun (WGS) entry which is preliminary data.</text>
</comment>
<dbReference type="RefSeq" id="WP_052495368.1">
    <property type="nucleotide sequence ID" value="NZ_JARPPZ010000134.1"/>
</dbReference>
<evidence type="ECO:0000313" key="2">
    <source>
        <dbReference type="Proteomes" id="UP000309400"/>
    </source>
</evidence>